<gene>
    <name evidence="7" type="ORF">PIIN_07483</name>
</gene>
<dbReference type="InParanoid" id="G4TQE3"/>
<dbReference type="eggNOG" id="KOG1797">
    <property type="taxonomic scope" value="Eukaryota"/>
</dbReference>
<dbReference type="AlphaFoldDB" id="G4TQE3"/>
<dbReference type="Proteomes" id="UP000007148">
    <property type="component" value="Unassembled WGS sequence"/>
</dbReference>
<evidence type="ECO:0000256" key="4">
    <source>
        <dbReference type="ARBA" id="ARBA00022927"/>
    </source>
</evidence>
<dbReference type="OMA" id="ASEVCWV"/>
<feature type="region of interest" description="Disordered" evidence="5">
    <location>
        <begin position="941"/>
        <end position="988"/>
    </location>
</feature>
<dbReference type="GO" id="GO:0000149">
    <property type="term" value="F:SNARE binding"/>
    <property type="evidence" value="ECO:0007669"/>
    <property type="project" value="TreeGrafter"/>
</dbReference>
<evidence type="ECO:0000256" key="5">
    <source>
        <dbReference type="SAM" id="MobiDB-lite"/>
    </source>
</evidence>
<proteinExistence type="predicted"/>
<sequence length="1016" mass="114354">MSFAKKWSETKDDELNAELIAELLEDVSDDIWVTAACAERVVSNPEVAQVLVKTGLRRSTRVIESIKGSLASYEHIGETEDSAAGPEQSLQSYFRIHERERRLCILRQLLFDRLDRIQTFLIMENAIQAATAEDERELEEDDPWADPEEEEEKEDSSPGPKASFTLFEFLSQPLVDSAIILASEQRFRALDLLQSYHDAALFPYRFSILDAIPLSAHPSEYHHLLPAADYETNMEIKPQRSSWREKPDWVEETSVVDALRATSTPEELAWLDDMEVSDDEFPRVRKDSLLKSEELTDWYTRRVESTDSQSGLLDTALALLQHGASQGVPRLDELGEDLILLDRLVYEAPQPSDPSLLTDWSLARWRTMSPPEVIKAYLAFSDFESVAEDIRRLVLPYLSVLEAQAERAKRPDLELVNRLLYDYILHAPLELVVAIFESSKADMQRSYRIVRNDEDVARLALAYVYGLPRITDWPMMSRIFECQPDWGDDRDEDDEAYATLTSLAEFVAPSASRDAPSAEELFIFFKPLPASALSRLLDILDSHLEGAEILDKWGVATNLQWFILSRKDEGQQRARAVRMSRRSGDSGEALEDEQEWRDLLEDMLKLTAKREGNKSAFCMLSREEITRIFFTGLLSSGNFAVAKRIKGRGSAAKYLTGPVVEELCLNVSRELYDNASSGNMHRGDMKTAYECLTVATPSPKVQAEREFIEATSKICSFNVMTRPGISITPLEIRLTKDRLELIARVLSSSEDAYKHQEVILDLAHKLGFKNDVAAEVKILAMLVEVALQHEDFMRAQATCERMMVDARRLRSDMSISQSTHHDEALEVAWRCCYQLGRQSEFHDTPAKMRLLGFAIELCPTDNTLDILAAWRKIEAEDIDERKKRSAARAAARPTGKRRETGPSLLQVHAGAAAGSLLKGLREFSQGQEAATHMLSRVTANLPFSLGGGNTASGGGRRSDEMERSGSSPRDFGQLFSRNLAGTPSPRHHVTDEVAATARHALARGMGWLIGGDDDDR</sequence>
<name>G4TQE3_SERID</name>
<keyword evidence="3" id="KW-0256">Endoplasmic reticulum</keyword>
<protein>
    <recommendedName>
        <fullName evidence="6">Sec39 domain-containing protein</fullName>
    </recommendedName>
</protein>
<dbReference type="Pfam" id="PF08314">
    <property type="entry name" value="Sec39"/>
    <property type="match status" value="1"/>
</dbReference>
<feature type="compositionally biased region" description="Gly residues" evidence="5">
    <location>
        <begin position="945"/>
        <end position="955"/>
    </location>
</feature>
<feature type="region of interest" description="Disordered" evidence="5">
    <location>
        <begin position="881"/>
        <end position="904"/>
    </location>
</feature>
<dbReference type="PANTHER" id="PTHR15922">
    <property type="entry name" value="NEUROBLASTOMA-AMPLIFIED SEQUENCE"/>
    <property type="match status" value="1"/>
</dbReference>
<evidence type="ECO:0000256" key="1">
    <source>
        <dbReference type="ARBA" id="ARBA00004240"/>
    </source>
</evidence>
<evidence type="ECO:0000256" key="2">
    <source>
        <dbReference type="ARBA" id="ARBA00022448"/>
    </source>
</evidence>
<reference evidence="7 8" key="1">
    <citation type="journal article" date="2011" name="PLoS Pathog.">
        <title>Endophytic Life Strategies Decoded by Genome and Transcriptome Analyses of the Mutualistic Root Symbiont Piriformospora indica.</title>
        <authorList>
            <person name="Zuccaro A."/>
            <person name="Lahrmann U."/>
            <person name="Guldener U."/>
            <person name="Langen G."/>
            <person name="Pfiffi S."/>
            <person name="Biedenkopf D."/>
            <person name="Wong P."/>
            <person name="Samans B."/>
            <person name="Grimm C."/>
            <person name="Basiewicz M."/>
            <person name="Murat C."/>
            <person name="Martin F."/>
            <person name="Kogel K.H."/>
        </authorList>
    </citation>
    <scope>NUCLEOTIDE SEQUENCE [LARGE SCALE GENOMIC DNA]</scope>
    <source>
        <strain evidence="7 8">DSM 11827</strain>
    </source>
</reference>
<dbReference type="GO" id="GO:0070939">
    <property type="term" value="C:Dsl1/NZR complex"/>
    <property type="evidence" value="ECO:0007669"/>
    <property type="project" value="TreeGrafter"/>
</dbReference>
<accession>G4TQE3</accession>
<comment type="caution">
    <text evidence="7">The sequence shown here is derived from an EMBL/GenBank/DDBJ whole genome shotgun (WGS) entry which is preliminary data.</text>
</comment>
<dbReference type="HOGENOM" id="CLU_004262_0_0_1"/>
<dbReference type="GO" id="GO:0006890">
    <property type="term" value="P:retrograde vesicle-mediated transport, Golgi to endoplasmic reticulum"/>
    <property type="evidence" value="ECO:0007669"/>
    <property type="project" value="InterPro"/>
</dbReference>
<evidence type="ECO:0000259" key="6">
    <source>
        <dbReference type="Pfam" id="PF08314"/>
    </source>
</evidence>
<organism evidence="7 8">
    <name type="scientific">Serendipita indica (strain DSM 11827)</name>
    <name type="common">Root endophyte fungus</name>
    <name type="synonym">Piriformospora indica</name>
    <dbReference type="NCBI Taxonomy" id="1109443"/>
    <lineage>
        <taxon>Eukaryota</taxon>
        <taxon>Fungi</taxon>
        <taxon>Dikarya</taxon>
        <taxon>Basidiomycota</taxon>
        <taxon>Agaricomycotina</taxon>
        <taxon>Agaricomycetes</taxon>
        <taxon>Sebacinales</taxon>
        <taxon>Serendipitaceae</taxon>
        <taxon>Serendipita</taxon>
    </lineage>
</organism>
<feature type="compositionally biased region" description="Acidic residues" evidence="5">
    <location>
        <begin position="132"/>
        <end position="154"/>
    </location>
</feature>
<dbReference type="InterPro" id="IPR013244">
    <property type="entry name" value="Sec39_domain"/>
</dbReference>
<evidence type="ECO:0000313" key="8">
    <source>
        <dbReference type="Proteomes" id="UP000007148"/>
    </source>
</evidence>
<evidence type="ECO:0000256" key="3">
    <source>
        <dbReference type="ARBA" id="ARBA00022824"/>
    </source>
</evidence>
<keyword evidence="4" id="KW-0653">Protein transport</keyword>
<keyword evidence="8" id="KW-1185">Reference proteome</keyword>
<dbReference type="GO" id="GO:0015031">
    <property type="term" value="P:protein transport"/>
    <property type="evidence" value="ECO:0007669"/>
    <property type="project" value="UniProtKB-KW"/>
</dbReference>
<dbReference type="EMBL" id="CAFZ01000233">
    <property type="protein sequence ID" value="CCA73530.1"/>
    <property type="molecule type" value="Genomic_DNA"/>
</dbReference>
<feature type="domain" description="Sec39" evidence="6">
    <location>
        <begin position="178"/>
        <end position="884"/>
    </location>
</feature>
<feature type="region of interest" description="Disordered" evidence="5">
    <location>
        <begin position="131"/>
        <end position="160"/>
    </location>
</feature>
<keyword evidence="2" id="KW-0813">Transport</keyword>
<dbReference type="PANTHER" id="PTHR15922:SF2">
    <property type="entry name" value="NBAS SUBUNIT OF NRZ TETHERING COMPLEX"/>
    <property type="match status" value="1"/>
</dbReference>
<dbReference type="STRING" id="1109443.G4TQE3"/>
<dbReference type="OrthoDB" id="27490at2759"/>
<evidence type="ECO:0000313" key="7">
    <source>
        <dbReference type="EMBL" id="CCA73530.1"/>
    </source>
</evidence>
<comment type="subcellular location">
    <subcellularLocation>
        <location evidence="1">Endoplasmic reticulum</location>
    </subcellularLocation>
</comment>